<evidence type="ECO:0000313" key="3">
    <source>
        <dbReference type="EMBL" id="KAF7836853.1"/>
    </source>
</evidence>
<comment type="caution">
    <text evidence="3">The sequence shown here is derived from an EMBL/GenBank/DDBJ whole genome shotgun (WGS) entry which is preliminary data.</text>
</comment>
<dbReference type="InterPro" id="IPR053151">
    <property type="entry name" value="RNase_H-like"/>
</dbReference>
<dbReference type="GO" id="GO:0004523">
    <property type="term" value="F:RNA-DNA hybrid ribonuclease activity"/>
    <property type="evidence" value="ECO:0007669"/>
    <property type="project" value="InterPro"/>
</dbReference>
<dbReference type="InterPro" id="IPR044730">
    <property type="entry name" value="RNase_H-like_dom_plant"/>
</dbReference>
<dbReference type="Proteomes" id="UP000634136">
    <property type="component" value="Unassembled WGS sequence"/>
</dbReference>
<dbReference type="InterPro" id="IPR012337">
    <property type="entry name" value="RNaseH-like_sf"/>
</dbReference>
<dbReference type="Pfam" id="PF13456">
    <property type="entry name" value="RVT_3"/>
    <property type="match status" value="1"/>
</dbReference>
<dbReference type="PANTHER" id="PTHR47723:SF19">
    <property type="entry name" value="POLYNUCLEOTIDYL TRANSFERASE, RIBONUCLEASE H-LIKE SUPERFAMILY PROTEIN"/>
    <property type="match status" value="1"/>
</dbReference>
<feature type="compositionally biased region" description="Basic and acidic residues" evidence="1">
    <location>
        <begin position="11"/>
        <end position="20"/>
    </location>
</feature>
<name>A0A834X281_9FABA</name>
<dbReference type="OrthoDB" id="1436515at2759"/>
<feature type="region of interest" description="Disordered" evidence="1">
    <location>
        <begin position="1"/>
        <end position="20"/>
    </location>
</feature>
<organism evidence="3 4">
    <name type="scientific">Senna tora</name>
    <dbReference type="NCBI Taxonomy" id="362788"/>
    <lineage>
        <taxon>Eukaryota</taxon>
        <taxon>Viridiplantae</taxon>
        <taxon>Streptophyta</taxon>
        <taxon>Embryophyta</taxon>
        <taxon>Tracheophyta</taxon>
        <taxon>Spermatophyta</taxon>
        <taxon>Magnoliopsida</taxon>
        <taxon>eudicotyledons</taxon>
        <taxon>Gunneridae</taxon>
        <taxon>Pentapetalae</taxon>
        <taxon>rosids</taxon>
        <taxon>fabids</taxon>
        <taxon>Fabales</taxon>
        <taxon>Fabaceae</taxon>
        <taxon>Caesalpinioideae</taxon>
        <taxon>Cassia clade</taxon>
        <taxon>Senna</taxon>
    </lineage>
</organism>
<dbReference type="CDD" id="cd06222">
    <property type="entry name" value="RNase_H_like"/>
    <property type="match status" value="1"/>
</dbReference>
<reference evidence="3" key="1">
    <citation type="submission" date="2020-09" db="EMBL/GenBank/DDBJ databases">
        <title>Genome-Enabled Discovery of Anthraquinone Biosynthesis in Senna tora.</title>
        <authorList>
            <person name="Kang S.-H."/>
            <person name="Pandey R.P."/>
            <person name="Lee C.-M."/>
            <person name="Sim J.-S."/>
            <person name="Jeong J.-T."/>
            <person name="Choi B.-S."/>
            <person name="Jung M."/>
            <person name="Ginzburg D."/>
            <person name="Zhao K."/>
            <person name="Won S.Y."/>
            <person name="Oh T.-J."/>
            <person name="Yu Y."/>
            <person name="Kim N.-H."/>
            <person name="Lee O.R."/>
            <person name="Lee T.-H."/>
            <person name="Bashyal P."/>
            <person name="Kim T.-S."/>
            <person name="Lee W.-H."/>
            <person name="Kawkins C."/>
            <person name="Kim C.-K."/>
            <person name="Kim J.S."/>
            <person name="Ahn B.O."/>
            <person name="Rhee S.Y."/>
            <person name="Sohng J.K."/>
        </authorList>
    </citation>
    <scope>NUCLEOTIDE SEQUENCE</scope>
    <source>
        <tissue evidence="3">Leaf</tissue>
    </source>
</reference>
<dbReference type="SUPFAM" id="SSF53098">
    <property type="entry name" value="Ribonuclease H-like"/>
    <property type="match status" value="1"/>
</dbReference>
<evidence type="ECO:0000259" key="2">
    <source>
        <dbReference type="Pfam" id="PF13456"/>
    </source>
</evidence>
<dbReference type="GO" id="GO:0003676">
    <property type="term" value="F:nucleic acid binding"/>
    <property type="evidence" value="ECO:0007669"/>
    <property type="project" value="InterPro"/>
</dbReference>
<sequence>MEAIEDVLDNNEAKEQPEELTNKVSDAEVLELAYAKHHSATFVISNVFSVPFNLKWEPPPLGWLKINTDGSASESLGLAGCGGIIRDNKGLWMGGFHSFIGSCSSLDAELWGILRGMMLVKKKELKYVILECDSKDAFELIHKAKYSGFTCNRLIGRIVKLSSELTNLKISHVFRGSNICGDWLAKFSLSRRFGVAELTTPPRGLISLIACDRISSLDGSAWPV</sequence>
<dbReference type="InterPro" id="IPR036397">
    <property type="entry name" value="RNaseH_sf"/>
</dbReference>
<evidence type="ECO:0000256" key="1">
    <source>
        <dbReference type="SAM" id="MobiDB-lite"/>
    </source>
</evidence>
<proteinExistence type="predicted"/>
<feature type="domain" description="RNase H type-1" evidence="2">
    <location>
        <begin position="67"/>
        <end position="187"/>
    </location>
</feature>
<dbReference type="InterPro" id="IPR002156">
    <property type="entry name" value="RNaseH_domain"/>
</dbReference>
<dbReference type="AlphaFoldDB" id="A0A834X281"/>
<accession>A0A834X281</accession>
<protein>
    <submittedName>
        <fullName evidence="3">Putative disease resistance protein RGA3</fullName>
    </submittedName>
</protein>
<keyword evidence="4" id="KW-1185">Reference proteome</keyword>
<gene>
    <name evidence="3" type="ORF">G2W53_011712</name>
</gene>
<evidence type="ECO:0000313" key="4">
    <source>
        <dbReference type="Proteomes" id="UP000634136"/>
    </source>
</evidence>
<dbReference type="EMBL" id="JAAIUW010000004">
    <property type="protein sequence ID" value="KAF7836853.1"/>
    <property type="molecule type" value="Genomic_DNA"/>
</dbReference>
<dbReference type="PANTHER" id="PTHR47723">
    <property type="entry name" value="OS05G0353850 PROTEIN"/>
    <property type="match status" value="1"/>
</dbReference>
<dbReference type="Gene3D" id="3.30.420.10">
    <property type="entry name" value="Ribonuclease H-like superfamily/Ribonuclease H"/>
    <property type="match status" value="1"/>
</dbReference>